<name>A0A5E4PQR1_9NEOP</name>
<evidence type="ECO:0000313" key="1">
    <source>
        <dbReference type="EMBL" id="VVC87700.1"/>
    </source>
</evidence>
<feature type="non-terminal residue" evidence="1">
    <location>
        <position position="1"/>
    </location>
</feature>
<reference evidence="1 2" key="1">
    <citation type="submission" date="2017-07" db="EMBL/GenBank/DDBJ databases">
        <authorList>
            <person name="Talla V."/>
            <person name="Backstrom N."/>
        </authorList>
    </citation>
    <scope>NUCLEOTIDE SEQUENCE [LARGE SCALE GENOMIC DNA]</scope>
</reference>
<dbReference type="Proteomes" id="UP000324832">
    <property type="component" value="Unassembled WGS sequence"/>
</dbReference>
<dbReference type="EMBL" id="FZQP02000161">
    <property type="protein sequence ID" value="VVC87700.1"/>
    <property type="molecule type" value="Genomic_DNA"/>
</dbReference>
<sequence>SHKSLVSF</sequence>
<keyword evidence="2" id="KW-1185">Reference proteome</keyword>
<protein>
    <submittedName>
        <fullName evidence="1">Uncharacterized protein</fullName>
    </submittedName>
</protein>
<accession>A0A5E4PQR1</accession>
<evidence type="ECO:0000313" key="2">
    <source>
        <dbReference type="Proteomes" id="UP000324832"/>
    </source>
</evidence>
<organism evidence="1 2">
    <name type="scientific">Leptidea sinapis</name>
    <dbReference type="NCBI Taxonomy" id="189913"/>
    <lineage>
        <taxon>Eukaryota</taxon>
        <taxon>Metazoa</taxon>
        <taxon>Ecdysozoa</taxon>
        <taxon>Arthropoda</taxon>
        <taxon>Hexapoda</taxon>
        <taxon>Insecta</taxon>
        <taxon>Pterygota</taxon>
        <taxon>Neoptera</taxon>
        <taxon>Endopterygota</taxon>
        <taxon>Lepidoptera</taxon>
        <taxon>Glossata</taxon>
        <taxon>Ditrysia</taxon>
        <taxon>Papilionoidea</taxon>
        <taxon>Pieridae</taxon>
        <taxon>Dismorphiinae</taxon>
        <taxon>Leptidea</taxon>
    </lineage>
</organism>
<proteinExistence type="predicted"/>
<gene>
    <name evidence="1" type="ORF">LSINAPIS_LOCUS1236</name>
</gene>